<keyword evidence="3" id="KW-1185">Reference proteome</keyword>
<organism evidence="2 3">
    <name type="scientific">Geobacter sulfurreducens (strain ATCC 51573 / DSM 12127 / PCA)</name>
    <dbReference type="NCBI Taxonomy" id="243231"/>
    <lineage>
        <taxon>Bacteria</taxon>
        <taxon>Pseudomonadati</taxon>
        <taxon>Thermodesulfobacteriota</taxon>
        <taxon>Desulfuromonadia</taxon>
        <taxon>Geobacterales</taxon>
        <taxon>Geobacteraceae</taxon>
        <taxon>Geobacter</taxon>
    </lineage>
</organism>
<dbReference type="EMBL" id="AE017180">
    <property type="protein sequence ID" value="AFP20413.1"/>
    <property type="molecule type" value="Genomic_DNA"/>
</dbReference>
<feature type="region of interest" description="Disordered" evidence="1">
    <location>
        <begin position="88"/>
        <end position="122"/>
    </location>
</feature>
<evidence type="ECO:0000313" key="3">
    <source>
        <dbReference type="Proteomes" id="UP000000577"/>
    </source>
</evidence>
<dbReference type="EnsemblBacteria" id="AFP20413">
    <property type="protein sequence ID" value="AFP20413"/>
    <property type="gene ID" value="GSU3510"/>
</dbReference>
<dbReference type="AlphaFoldDB" id="I7FIB4"/>
<dbReference type="KEGG" id="gsu:GSU3510"/>
<dbReference type="HOGENOM" id="CLU_1832309_0_0_7"/>
<reference evidence="2 3" key="1">
    <citation type="journal article" date="2003" name="Science">
        <title>Genome of Geobacter sulfurreducens: metal reduction in subsurface environments.</title>
        <authorList>
            <person name="Methe B.A."/>
            <person name="Nelson K.E."/>
            <person name="Eisen J.A."/>
            <person name="Paulsen I.T."/>
            <person name="Nelson W."/>
            <person name="Heidelberg J.F."/>
            <person name="Wu D."/>
            <person name="Wu M."/>
            <person name="Ward N."/>
            <person name="Beanan M.J."/>
            <person name="Dodson R.J."/>
            <person name="Madupu R."/>
            <person name="Brinkac L.M."/>
            <person name="Daugherty S.C."/>
            <person name="DeBoy R.T."/>
            <person name="Durkin A.S."/>
            <person name="Gwinn M."/>
            <person name="Kolonay J.F."/>
            <person name="Sullivan S.A."/>
            <person name="Haft D.H."/>
            <person name="Selengut J."/>
            <person name="Davidsen T.M."/>
            <person name="Zafar N."/>
            <person name="White O."/>
            <person name="Tran B."/>
            <person name="Romero C."/>
            <person name="Forberger H.A."/>
            <person name="Weidman J."/>
            <person name="Khouri H."/>
            <person name="Feldblyum T.V."/>
            <person name="Utterback T.R."/>
            <person name="Van Aken S.E."/>
            <person name="Lovley D.R."/>
            <person name="Fraser C.M."/>
        </authorList>
    </citation>
    <scope>NUCLEOTIDE SEQUENCE [LARGE SCALE GENOMIC DNA]</scope>
    <source>
        <strain evidence="3">ATCC 51573 / DSM 12127 / PCA</strain>
    </source>
</reference>
<dbReference type="InParanoid" id="I7FIB4"/>
<name>I7FIB4_GEOSL</name>
<dbReference type="Proteomes" id="UP000000577">
    <property type="component" value="Chromosome"/>
</dbReference>
<proteinExistence type="predicted"/>
<sequence length="140" mass="14446">MTPPFPSRQAMLVRVVAMIALIVLAVATVTAAGAGVIPHPAGGAVAHADGHARGEHSPCPTPCHNPDCHRCHCTTTILPGSALAMSPPAVHSVDWGDGDGYPPDPPPRSIFHPPRPALATQHGECEPVNAAAGFPRECRP</sequence>
<accession>I7FIB4</accession>
<protein>
    <submittedName>
        <fullName evidence="2">Uncharacterized protein</fullName>
    </submittedName>
</protein>
<evidence type="ECO:0000256" key="1">
    <source>
        <dbReference type="SAM" id="MobiDB-lite"/>
    </source>
</evidence>
<reference evidence="2 3" key="2">
    <citation type="journal article" date="2012" name="BMC Genomics">
        <title>Comparative genomic analysis of Geobacter sulfurreducens KN400, a strain with enhanced capacity for extracellular electron transfer and electricity production.</title>
        <authorList>
            <person name="Butler J.E."/>
            <person name="Young N.D."/>
            <person name="Aklujkar M."/>
            <person name="Lovley D.R."/>
        </authorList>
    </citation>
    <scope>NUCLEOTIDE SEQUENCE [LARGE SCALE GENOMIC DNA]</scope>
    <source>
        <strain evidence="3">ATCC 51573 / DSM 12127 / PCA</strain>
    </source>
</reference>
<dbReference type="STRING" id="243231.GSU3510"/>
<evidence type="ECO:0000313" key="2">
    <source>
        <dbReference type="EMBL" id="AFP20413.1"/>
    </source>
</evidence>
<gene>
    <name evidence="2" type="ordered locus">GSU3510</name>
</gene>
<feature type="compositionally biased region" description="Pro residues" evidence="1">
    <location>
        <begin position="102"/>
        <end position="116"/>
    </location>
</feature>